<dbReference type="AlphaFoldDB" id="A0A1X2G8N1"/>
<dbReference type="SUPFAM" id="SSF54427">
    <property type="entry name" value="NTF2-like"/>
    <property type="match status" value="1"/>
</dbReference>
<evidence type="ECO:0008006" key="4">
    <source>
        <dbReference type="Google" id="ProtNLM"/>
    </source>
</evidence>
<name>A0A1X2G8N1_9FUNG</name>
<evidence type="ECO:0000256" key="1">
    <source>
        <dbReference type="SAM" id="MobiDB-lite"/>
    </source>
</evidence>
<dbReference type="OrthoDB" id="65445at2759"/>
<comment type="caution">
    <text evidence="2">The sequence shown here is derived from an EMBL/GenBank/DDBJ whole genome shotgun (WGS) entry which is preliminary data.</text>
</comment>
<feature type="region of interest" description="Disordered" evidence="1">
    <location>
        <begin position="211"/>
        <end position="237"/>
    </location>
</feature>
<sequence length="237" mass="27504">MANLPDFMTNPNAVLNDTEAEWRYGRVPDYKKVNELYEQEKTINHEEGSLPWLVSNLVKNWEKEMSYKLRADQIRTIDQEKYRFSVNGQEWNTIDDMLKIGTYNALIGDTELYKASELDFSESHKLFKRSLRAFSWEVLEVYCGPPKVAFKWRHWGLMNGDLSYNMGNGEKMEAAATNEDVETYGITTAVVNDKFEIQELETYYDPSQLMRQMTKNKKTKDGEATNEGGSKCPFAPK</sequence>
<dbReference type="InterPro" id="IPR053218">
    <property type="entry name" value="Pathogen-related_defense"/>
</dbReference>
<proteinExistence type="predicted"/>
<gene>
    <name evidence="2" type="ORF">DM01DRAFT_1310219</name>
</gene>
<organism evidence="2 3">
    <name type="scientific">Hesseltinella vesiculosa</name>
    <dbReference type="NCBI Taxonomy" id="101127"/>
    <lineage>
        <taxon>Eukaryota</taxon>
        <taxon>Fungi</taxon>
        <taxon>Fungi incertae sedis</taxon>
        <taxon>Mucoromycota</taxon>
        <taxon>Mucoromycotina</taxon>
        <taxon>Mucoromycetes</taxon>
        <taxon>Mucorales</taxon>
        <taxon>Cunninghamellaceae</taxon>
        <taxon>Hesseltinella</taxon>
    </lineage>
</organism>
<keyword evidence="3" id="KW-1185">Reference proteome</keyword>
<dbReference type="Gene3D" id="3.10.450.50">
    <property type="match status" value="1"/>
</dbReference>
<dbReference type="EMBL" id="MCGT01000032">
    <property type="protein sequence ID" value="ORX47779.1"/>
    <property type="molecule type" value="Genomic_DNA"/>
</dbReference>
<evidence type="ECO:0000313" key="2">
    <source>
        <dbReference type="EMBL" id="ORX47779.1"/>
    </source>
</evidence>
<evidence type="ECO:0000313" key="3">
    <source>
        <dbReference type="Proteomes" id="UP000242146"/>
    </source>
</evidence>
<dbReference type="PANTHER" id="PTHR31723:SF10">
    <property type="entry name" value="PATHOGEN-RELATED PROTEIN"/>
    <property type="match status" value="1"/>
</dbReference>
<dbReference type="InterPro" id="IPR032710">
    <property type="entry name" value="NTF2-like_dom_sf"/>
</dbReference>
<protein>
    <recommendedName>
        <fullName evidence="4">Pathogen-related protein</fullName>
    </recommendedName>
</protein>
<accession>A0A1X2G8N1</accession>
<dbReference type="Proteomes" id="UP000242146">
    <property type="component" value="Unassembled WGS sequence"/>
</dbReference>
<dbReference type="PANTHER" id="PTHR31723">
    <property type="entry name" value="PATHOGENESIS-RELATED FAMILY PROTEIN"/>
    <property type="match status" value="1"/>
</dbReference>
<reference evidence="2 3" key="1">
    <citation type="submission" date="2016-07" db="EMBL/GenBank/DDBJ databases">
        <title>Pervasive Adenine N6-methylation of Active Genes in Fungi.</title>
        <authorList>
            <consortium name="DOE Joint Genome Institute"/>
            <person name="Mondo S.J."/>
            <person name="Dannebaum R.O."/>
            <person name="Kuo R.C."/>
            <person name="Labutti K."/>
            <person name="Haridas S."/>
            <person name="Kuo A."/>
            <person name="Salamov A."/>
            <person name="Ahrendt S.R."/>
            <person name="Lipzen A."/>
            <person name="Sullivan W."/>
            <person name="Andreopoulos W.B."/>
            <person name="Clum A."/>
            <person name="Lindquist E."/>
            <person name="Daum C."/>
            <person name="Ramamoorthy G.K."/>
            <person name="Gryganskyi A."/>
            <person name="Culley D."/>
            <person name="Magnuson J.K."/>
            <person name="James T.Y."/>
            <person name="O'Malley M.A."/>
            <person name="Stajich J.E."/>
            <person name="Spatafora J.W."/>
            <person name="Visel A."/>
            <person name="Grigoriev I.V."/>
        </authorList>
    </citation>
    <scope>NUCLEOTIDE SEQUENCE [LARGE SCALE GENOMIC DNA]</scope>
    <source>
        <strain evidence="2 3">NRRL 3301</strain>
    </source>
</reference>